<sequence>MLRYYSLFNPNYREGDSLYQRKGSNFIGRKDTYSGVKLTPTRYKLIPGAYSDKYNSDTYKILNKGVDDRSWMKRNGGKVYALGSLGASAAGGAAVAMSGGLAIPVLASGAAIGSTVAYLRNRNRRNKELQMKMIDAHEALSKTKKHSFQGNNPDYKRGGFFGEDTYKGKKLTHGVLQGIEPVYSDFKYRDNMALLRGKKPENKGLRAKGTSLAYAGGFLASNVVPVASLPLYATSLINSNRQDREVQIEAIKLANKLNKRK</sequence>
<organism evidence="2">
    <name type="scientific">Siphoviridae sp. ctDOT22</name>
    <dbReference type="NCBI Taxonomy" id="2827812"/>
    <lineage>
        <taxon>Viruses</taxon>
        <taxon>Duplodnaviria</taxon>
        <taxon>Heunggongvirae</taxon>
        <taxon>Uroviricota</taxon>
        <taxon>Caudoviricetes</taxon>
    </lineage>
</organism>
<feature type="transmembrane region" description="Helical" evidence="1">
    <location>
        <begin position="101"/>
        <end position="119"/>
    </location>
</feature>
<evidence type="ECO:0000313" key="2">
    <source>
        <dbReference type="EMBL" id="DAF55087.1"/>
    </source>
</evidence>
<feature type="transmembrane region" description="Helical" evidence="1">
    <location>
        <begin position="79"/>
        <end position="95"/>
    </location>
</feature>
<evidence type="ECO:0000256" key="1">
    <source>
        <dbReference type="SAM" id="Phobius"/>
    </source>
</evidence>
<proteinExistence type="predicted"/>
<reference evidence="2" key="1">
    <citation type="journal article" date="2021" name="Proc. Natl. Acad. Sci. U.S.A.">
        <title>A Catalog of Tens of Thousands of Viruses from Human Metagenomes Reveals Hidden Associations with Chronic Diseases.</title>
        <authorList>
            <person name="Tisza M.J."/>
            <person name="Buck C.B."/>
        </authorList>
    </citation>
    <scope>NUCLEOTIDE SEQUENCE</scope>
    <source>
        <strain evidence="2">CtDOT22</strain>
    </source>
</reference>
<dbReference type="EMBL" id="BK032686">
    <property type="protein sequence ID" value="DAF55087.1"/>
    <property type="molecule type" value="Genomic_DNA"/>
</dbReference>
<keyword evidence="1" id="KW-1133">Transmembrane helix</keyword>
<keyword evidence="1" id="KW-0812">Transmembrane</keyword>
<name>A0A8S5SWL0_9CAUD</name>
<protein>
    <submittedName>
        <fullName evidence="2">Uncharacterized protein</fullName>
    </submittedName>
</protein>
<accession>A0A8S5SWL0</accession>
<keyword evidence="1" id="KW-0472">Membrane</keyword>